<comment type="caution">
    <text evidence="11">The sequence shown here is derived from an EMBL/GenBank/DDBJ whole genome shotgun (WGS) entry which is preliminary data.</text>
</comment>
<dbReference type="Pfam" id="PF08402">
    <property type="entry name" value="TOBE_2"/>
    <property type="match status" value="1"/>
</dbReference>
<dbReference type="GO" id="GO:0015408">
    <property type="term" value="F:ABC-type ferric iron transporter activity"/>
    <property type="evidence" value="ECO:0007669"/>
    <property type="project" value="InterPro"/>
</dbReference>
<dbReference type="InterPro" id="IPR008995">
    <property type="entry name" value="Mo/tungstate-bd_C_term_dom"/>
</dbReference>
<dbReference type="Proteomes" id="UP000246018">
    <property type="component" value="Unassembled WGS sequence"/>
</dbReference>
<dbReference type="EC" id="7.6.2.9" evidence="9"/>
<dbReference type="Gene3D" id="3.40.50.300">
    <property type="entry name" value="P-loop containing nucleotide triphosphate hydrolases"/>
    <property type="match status" value="1"/>
</dbReference>
<dbReference type="GO" id="GO:0005524">
    <property type="term" value="F:ATP binding"/>
    <property type="evidence" value="ECO:0007669"/>
    <property type="project" value="UniProtKB-KW"/>
</dbReference>
<dbReference type="InterPro" id="IPR050093">
    <property type="entry name" value="ABC_SmlMolc_Importer"/>
</dbReference>
<dbReference type="EMBL" id="QDGZ01000016">
    <property type="protein sequence ID" value="PVG80670.1"/>
    <property type="molecule type" value="Genomic_DNA"/>
</dbReference>
<keyword evidence="6" id="KW-0408">Iron</keyword>
<name>A0A2T8F4R7_9ACTN</name>
<dbReference type="AlphaFoldDB" id="A0A2T8F4R7"/>
<keyword evidence="1" id="KW-0813">Transport</keyword>
<protein>
    <recommendedName>
        <fullName evidence="9">ABC-type quaternary amine transporter</fullName>
        <ecNumber evidence="9">7.6.2.9</ecNumber>
    </recommendedName>
</protein>
<gene>
    <name evidence="11" type="ORF">DDE18_21965</name>
</gene>
<evidence type="ECO:0000256" key="6">
    <source>
        <dbReference type="ARBA" id="ARBA00023004"/>
    </source>
</evidence>
<keyword evidence="5 11" id="KW-0067">ATP-binding</keyword>
<dbReference type="PANTHER" id="PTHR42781">
    <property type="entry name" value="SPERMIDINE/PUTRESCINE IMPORT ATP-BINDING PROTEIN POTA"/>
    <property type="match status" value="1"/>
</dbReference>
<evidence type="ECO:0000256" key="9">
    <source>
        <dbReference type="ARBA" id="ARBA00066388"/>
    </source>
</evidence>
<dbReference type="InterPro" id="IPR015853">
    <property type="entry name" value="ABC_transpr_FbpC"/>
</dbReference>
<dbReference type="SMART" id="SM00382">
    <property type="entry name" value="AAA"/>
    <property type="match status" value="1"/>
</dbReference>
<dbReference type="InterPro" id="IPR003439">
    <property type="entry name" value="ABC_transporter-like_ATP-bd"/>
</dbReference>
<dbReference type="GO" id="GO:0043190">
    <property type="term" value="C:ATP-binding cassette (ABC) transporter complex"/>
    <property type="evidence" value="ECO:0007669"/>
    <property type="project" value="InterPro"/>
</dbReference>
<dbReference type="OrthoDB" id="3180400at2"/>
<dbReference type="InterPro" id="IPR003593">
    <property type="entry name" value="AAA+_ATPase"/>
</dbReference>
<evidence type="ECO:0000256" key="5">
    <source>
        <dbReference type="ARBA" id="ARBA00022840"/>
    </source>
</evidence>
<accession>A0A2T8F4R7</accession>
<evidence type="ECO:0000313" key="12">
    <source>
        <dbReference type="Proteomes" id="UP000246018"/>
    </source>
</evidence>
<evidence type="ECO:0000313" key="11">
    <source>
        <dbReference type="EMBL" id="PVG80670.1"/>
    </source>
</evidence>
<dbReference type="PROSITE" id="PS50893">
    <property type="entry name" value="ABC_TRANSPORTER_2"/>
    <property type="match status" value="1"/>
</dbReference>
<keyword evidence="8" id="KW-0472">Membrane</keyword>
<evidence type="ECO:0000256" key="4">
    <source>
        <dbReference type="ARBA" id="ARBA00022741"/>
    </source>
</evidence>
<keyword evidence="7" id="KW-0406">Ion transport</keyword>
<keyword evidence="12" id="KW-1185">Reference proteome</keyword>
<dbReference type="RefSeq" id="WP_116574565.1">
    <property type="nucleotide sequence ID" value="NZ_QDGZ01000016.1"/>
</dbReference>
<evidence type="ECO:0000256" key="1">
    <source>
        <dbReference type="ARBA" id="ARBA00022448"/>
    </source>
</evidence>
<dbReference type="SUPFAM" id="SSF50331">
    <property type="entry name" value="MOP-like"/>
    <property type="match status" value="1"/>
</dbReference>
<dbReference type="PROSITE" id="PS00211">
    <property type="entry name" value="ABC_TRANSPORTER_1"/>
    <property type="match status" value="1"/>
</dbReference>
<dbReference type="InterPro" id="IPR013611">
    <property type="entry name" value="Transp-assoc_OB_typ2"/>
</dbReference>
<dbReference type="PANTHER" id="PTHR42781:SF4">
    <property type="entry name" value="SPERMIDINE_PUTRESCINE IMPORT ATP-BINDING PROTEIN POTA"/>
    <property type="match status" value="1"/>
</dbReference>
<keyword evidence="3" id="KW-0410">Iron transport</keyword>
<keyword evidence="4" id="KW-0547">Nucleotide-binding</keyword>
<keyword evidence="2" id="KW-1003">Cell membrane</keyword>
<evidence type="ECO:0000256" key="8">
    <source>
        <dbReference type="ARBA" id="ARBA00023136"/>
    </source>
</evidence>
<dbReference type="FunFam" id="3.40.50.300:FF:000425">
    <property type="entry name" value="Probable ABC transporter, ATP-binding subunit"/>
    <property type="match status" value="1"/>
</dbReference>
<evidence type="ECO:0000256" key="2">
    <source>
        <dbReference type="ARBA" id="ARBA00022475"/>
    </source>
</evidence>
<evidence type="ECO:0000259" key="10">
    <source>
        <dbReference type="PROSITE" id="PS50893"/>
    </source>
</evidence>
<dbReference type="InterPro" id="IPR027417">
    <property type="entry name" value="P-loop_NTPase"/>
</dbReference>
<proteinExistence type="predicted"/>
<evidence type="ECO:0000256" key="3">
    <source>
        <dbReference type="ARBA" id="ARBA00022496"/>
    </source>
</evidence>
<dbReference type="GO" id="GO:0015418">
    <property type="term" value="F:ABC-type quaternary ammonium compound transporting activity"/>
    <property type="evidence" value="ECO:0007669"/>
    <property type="project" value="UniProtKB-EC"/>
</dbReference>
<dbReference type="InterPro" id="IPR017871">
    <property type="entry name" value="ABC_transporter-like_CS"/>
</dbReference>
<dbReference type="GO" id="GO:0016887">
    <property type="term" value="F:ATP hydrolysis activity"/>
    <property type="evidence" value="ECO:0007669"/>
    <property type="project" value="InterPro"/>
</dbReference>
<sequence length="356" mass="37184">MSALTVTGVTKSFGDTVAVDDVTLHVPHGSLTAVLGPSGCGKTTLLRLVAGFLDPDAGTIAFDDRVVAGEGRPATPQQRRVGYVPQEGALFPHLDVAANIAFGLPRAERRSPGAGSDRVDEMLDLVELPRTFRSRQPHELSGGQQQRVALARALAPRPSVVLLDEPFSSLDASLRETTGRAVARALRAAHATGLLVTHDQAEALSLSDQVAVLRAGRLIQAGSPADVYLAPHDPELARFVGGATSLAGRCDRAGADPDRRHADSDLGRVSLTHPAPADELVLVVRPDQVRFGESGVAARVDEVSFYGHDAAVRLTLTASGTPLVARVTGPTAPAAGDDVLVSVYGPVHAYPAPDCD</sequence>
<feature type="domain" description="ABC transporter" evidence="10">
    <location>
        <begin position="4"/>
        <end position="240"/>
    </location>
</feature>
<dbReference type="Pfam" id="PF00005">
    <property type="entry name" value="ABC_tran"/>
    <property type="match status" value="1"/>
</dbReference>
<dbReference type="SUPFAM" id="SSF52540">
    <property type="entry name" value="P-loop containing nucleoside triphosphate hydrolases"/>
    <property type="match status" value="1"/>
</dbReference>
<organism evidence="11 12">
    <name type="scientific">Nocardioides gansuensis</name>
    <dbReference type="NCBI Taxonomy" id="2138300"/>
    <lineage>
        <taxon>Bacteria</taxon>
        <taxon>Bacillati</taxon>
        <taxon>Actinomycetota</taxon>
        <taxon>Actinomycetes</taxon>
        <taxon>Propionibacteriales</taxon>
        <taxon>Nocardioidaceae</taxon>
        <taxon>Nocardioides</taxon>
    </lineage>
</organism>
<dbReference type="CDD" id="cd03259">
    <property type="entry name" value="ABC_Carb_Solutes_like"/>
    <property type="match status" value="1"/>
</dbReference>
<evidence type="ECO:0000256" key="7">
    <source>
        <dbReference type="ARBA" id="ARBA00023065"/>
    </source>
</evidence>
<reference evidence="11 12" key="1">
    <citation type="submission" date="2018-04" db="EMBL/GenBank/DDBJ databases">
        <title>Genome of Nocardioides gansuensis WSJ-1.</title>
        <authorList>
            <person name="Wu S."/>
            <person name="Wang G."/>
        </authorList>
    </citation>
    <scope>NUCLEOTIDE SEQUENCE [LARGE SCALE GENOMIC DNA]</scope>
    <source>
        <strain evidence="11 12">WSJ-1</strain>
    </source>
</reference>